<sequence length="252" mass="29030">MKEQSTFTALIIDDEPPARAVVRSFLGQHPFIKVAGECSNGFEALKAIQEQKPDLIFLDVQMPKVSGLELLEVIDEPPVVVFSTAYDQYALKAFEMSAVDYLLKPYSQVRFNQAMEKVMTQLQKGEKTDTKKLIQTHSEENQSNLERVVVKTGTKMHVIPAGKICFIEASEDYVMIYAEGSRHLKAQTMRFYETHLDNNQFVRIHRSYIVNVNFVERMEPYDKDTYVAVMNEGQRLKISRTGYRKLKETLNF</sequence>
<name>A0A2T0XT05_9BACT</name>
<gene>
    <name evidence="4" type="ORF">DFO77_1094</name>
</gene>
<protein>
    <submittedName>
        <fullName evidence="4">LytTR family two component transcriptional regulator</fullName>
    </submittedName>
</protein>
<evidence type="ECO:0000256" key="1">
    <source>
        <dbReference type="PROSITE-ProRule" id="PRU00169"/>
    </source>
</evidence>
<dbReference type="PROSITE" id="PS50930">
    <property type="entry name" value="HTH_LYTTR"/>
    <property type="match status" value="1"/>
</dbReference>
<feature type="domain" description="HTH LytTR-type" evidence="3">
    <location>
        <begin position="148"/>
        <end position="252"/>
    </location>
</feature>
<keyword evidence="5" id="KW-1185">Reference proteome</keyword>
<dbReference type="InterPro" id="IPR046947">
    <property type="entry name" value="LytR-like"/>
</dbReference>
<dbReference type="SMART" id="SM00850">
    <property type="entry name" value="LytTR"/>
    <property type="match status" value="1"/>
</dbReference>
<dbReference type="InterPro" id="IPR011006">
    <property type="entry name" value="CheY-like_superfamily"/>
</dbReference>
<comment type="caution">
    <text evidence="4">The sequence shown here is derived from an EMBL/GenBank/DDBJ whole genome shotgun (WGS) entry which is preliminary data.</text>
</comment>
<dbReference type="InterPro" id="IPR001789">
    <property type="entry name" value="Sig_transdc_resp-reg_receiver"/>
</dbReference>
<dbReference type="Gene3D" id="3.40.50.2300">
    <property type="match status" value="1"/>
</dbReference>
<dbReference type="CDD" id="cd17532">
    <property type="entry name" value="REC_LytTR_AlgR-like"/>
    <property type="match status" value="1"/>
</dbReference>
<dbReference type="STRING" id="1168289.GCA_000259075_01551"/>
<dbReference type="AlphaFoldDB" id="A0A2T0XT05"/>
<evidence type="ECO:0000313" key="5">
    <source>
        <dbReference type="Proteomes" id="UP000252733"/>
    </source>
</evidence>
<reference evidence="4 5" key="1">
    <citation type="submission" date="2018-07" db="EMBL/GenBank/DDBJ databases">
        <title>Freshwater and sediment microbial communities from various areas in North America, analyzing microbe dynamics in response to fracking.</title>
        <authorList>
            <person name="Lamendella R."/>
        </authorList>
    </citation>
    <scope>NUCLEOTIDE SEQUENCE [LARGE SCALE GENOMIC DNA]</scope>
    <source>
        <strain evidence="4 5">160A</strain>
    </source>
</reference>
<dbReference type="PROSITE" id="PS50110">
    <property type="entry name" value="RESPONSE_REGULATORY"/>
    <property type="match status" value="1"/>
</dbReference>
<dbReference type="Gene3D" id="2.40.50.1020">
    <property type="entry name" value="LytTr DNA-binding domain"/>
    <property type="match status" value="1"/>
</dbReference>
<evidence type="ECO:0000259" key="3">
    <source>
        <dbReference type="PROSITE" id="PS50930"/>
    </source>
</evidence>
<feature type="modified residue" description="4-aspartylphosphate" evidence="1">
    <location>
        <position position="59"/>
    </location>
</feature>
<organism evidence="4 5">
    <name type="scientific">Marinilabilia salmonicolor</name>
    <dbReference type="NCBI Taxonomy" id="989"/>
    <lineage>
        <taxon>Bacteria</taxon>
        <taxon>Pseudomonadati</taxon>
        <taxon>Bacteroidota</taxon>
        <taxon>Bacteroidia</taxon>
        <taxon>Marinilabiliales</taxon>
        <taxon>Marinilabiliaceae</taxon>
        <taxon>Marinilabilia</taxon>
    </lineage>
</organism>
<evidence type="ECO:0000313" key="4">
    <source>
        <dbReference type="EMBL" id="RCW36040.1"/>
    </source>
</evidence>
<dbReference type="SMART" id="SM00448">
    <property type="entry name" value="REC"/>
    <property type="match status" value="1"/>
</dbReference>
<dbReference type="EMBL" id="QPIZ01000009">
    <property type="protein sequence ID" value="RCW36040.1"/>
    <property type="molecule type" value="Genomic_DNA"/>
</dbReference>
<feature type="domain" description="Response regulatory" evidence="2">
    <location>
        <begin position="8"/>
        <end position="119"/>
    </location>
</feature>
<dbReference type="GO" id="GO:0000156">
    <property type="term" value="F:phosphorelay response regulator activity"/>
    <property type="evidence" value="ECO:0007669"/>
    <property type="project" value="InterPro"/>
</dbReference>
<proteinExistence type="predicted"/>
<dbReference type="SUPFAM" id="SSF52172">
    <property type="entry name" value="CheY-like"/>
    <property type="match status" value="1"/>
</dbReference>
<dbReference type="Pfam" id="PF00072">
    <property type="entry name" value="Response_reg"/>
    <property type="match status" value="1"/>
</dbReference>
<dbReference type="PANTHER" id="PTHR37299:SF1">
    <property type="entry name" value="STAGE 0 SPORULATION PROTEIN A HOMOLOG"/>
    <property type="match status" value="1"/>
</dbReference>
<dbReference type="InterPro" id="IPR007492">
    <property type="entry name" value="LytTR_DNA-bd_dom"/>
</dbReference>
<dbReference type="GO" id="GO:0003677">
    <property type="term" value="F:DNA binding"/>
    <property type="evidence" value="ECO:0007669"/>
    <property type="project" value="InterPro"/>
</dbReference>
<evidence type="ECO:0000259" key="2">
    <source>
        <dbReference type="PROSITE" id="PS50110"/>
    </source>
</evidence>
<dbReference type="PANTHER" id="PTHR37299">
    <property type="entry name" value="TRANSCRIPTIONAL REGULATOR-RELATED"/>
    <property type="match status" value="1"/>
</dbReference>
<keyword evidence="1" id="KW-0597">Phosphoprotein</keyword>
<dbReference type="RefSeq" id="WP_106151392.1">
    <property type="nucleotide sequence ID" value="NZ_PVTS01000001.1"/>
</dbReference>
<accession>A0A2T0XT05</accession>
<dbReference type="Proteomes" id="UP000252733">
    <property type="component" value="Unassembled WGS sequence"/>
</dbReference>
<dbReference type="Pfam" id="PF04397">
    <property type="entry name" value="LytTR"/>
    <property type="match status" value="1"/>
</dbReference>
<dbReference type="OrthoDB" id="1490554at2"/>